<comment type="caution">
    <text evidence="1">The sequence shown here is derived from an EMBL/GenBank/DDBJ whole genome shotgun (WGS) entry which is preliminary data.</text>
</comment>
<reference evidence="2" key="1">
    <citation type="journal article" date="2024" name="Proc. Natl. Acad. Sci. U.S.A.">
        <title>Extraordinary preservation of gene collinearity over three hundred million years revealed in homosporous lycophytes.</title>
        <authorList>
            <person name="Li C."/>
            <person name="Wickell D."/>
            <person name="Kuo L.Y."/>
            <person name="Chen X."/>
            <person name="Nie B."/>
            <person name="Liao X."/>
            <person name="Peng D."/>
            <person name="Ji J."/>
            <person name="Jenkins J."/>
            <person name="Williams M."/>
            <person name="Shu S."/>
            <person name="Plott C."/>
            <person name="Barry K."/>
            <person name="Rajasekar S."/>
            <person name="Grimwood J."/>
            <person name="Han X."/>
            <person name="Sun S."/>
            <person name="Hou Z."/>
            <person name="He W."/>
            <person name="Dai G."/>
            <person name="Sun C."/>
            <person name="Schmutz J."/>
            <person name="Leebens-Mack J.H."/>
            <person name="Li F.W."/>
            <person name="Wang L."/>
        </authorList>
    </citation>
    <scope>NUCLEOTIDE SEQUENCE [LARGE SCALE GENOMIC DNA]</scope>
    <source>
        <strain evidence="2">cv. PW_Plant_1</strain>
    </source>
</reference>
<sequence length="448" mass="48628">MYHKSQSLSQSSWESDDGEMDCPSPNFQQKLKFFFESCNSYIDCINQVNEGRDSKWQDLPMELLVQVLALVDDRTVVVACGVCTGWRDAVRAGILELSFTWCGRNVSRLVQSVAPKFAHLQNCNLRRCTLLNNQAVEAVACNCPDLHILDLSGGTRLTDLSLYALANGCRRLEKLDLSGCVGITEAGLVLLAENCHYIRHLNLCGCDNAGSDKALMALAQNCGGLEFLNVGWCERITDIGVTALANWCPDLRVVDLCGCLLITGQSVIVLADNCLNLRALGLHCCRNITDVAMYALANSSKCRASNGEIRSKRAARSGTTSFFSGKALTSSSIGSCSSIGSPSTSSCSSNSDCNNTSKKFYVQSLSQVEEGYGLVSLNLSGCTALSAVAVQAVCDAFPSLHTCPEKYSLNISGCLNLTRVHCQCVVDARRERIGSYGQQQDYARNRLY</sequence>
<dbReference type="Proteomes" id="UP001162992">
    <property type="component" value="Chromosome 18"/>
</dbReference>
<keyword evidence="2" id="KW-1185">Reference proteome</keyword>
<protein>
    <submittedName>
        <fullName evidence="1">Uncharacterized protein</fullName>
    </submittedName>
</protein>
<dbReference type="EMBL" id="CM055109">
    <property type="protein sequence ID" value="KAJ7523527.1"/>
    <property type="molecule type" value="Genomic_DNA"/>
</dbReference>
<gene>
    <name evidence="1" type="ORF">O6H91_18G052900</name>
</gene>
<evidence type="ECO:0000313" key="1">
    <source>
        <dbReference type="EMBL" id="KAJ7523527.1"/>
    </source>
</evidence>
<name>A0ACC2B168_DIPCM</name>
<accession>A0ACC2B168</accession>
<proteinExistence type="predicted"/>
<evidence type="ECO:0000313" key="2">
    <source>
        <dbReference type="Proteomes" id="UP001162992"/>
    </source>
</evidence>
<organism evidence="1 2">
    <name type="scientific">Diphasiastrum complanatum</name>
    <name type="common">Issler's clubmoss</name>
    <name type="synonym">Lycopodium complanatum</name>
    <dbReference type="NCBI Taxonomy" id="34168"/>
    <lineage>
        <taxon>Eukaryota</taxon>
        <taxon>Viridiplantae</taxon>
        <taxon>Streptophyta</taxon>
        <taxon>Embryophyta</taxon>
        <taxon>Tracheophyta</taxon>
        <taxon>Lycopodiopsida</taxon>
        <taxon>Lycopodiales</taxon>
        <taxon>Lycopodiaceae</taxon>
        <taxon>Lycopodioideae</taxon>
        <taxon>Diphasiastrum</taxon>
    </lineage>
</organism>